<comment type="caution">
    <text evidence="1">The sequence shown here is derived from an EMBL/GenBank/DDBJ whole genome shotgun (WGS) entry which is preliminary data.</text>
</comment>
<dbReference type="Proteomes" id="UP000614334">
    <property type="component" value="Unassembled WGS sequence"/>
</dbReference>
<gene>
    <name evidence="1" type="ORF">RHS01_03680</name>
</gene>
<evidence type="ECO:0000313" key="2">
    <source>
        <dbReference type="Proteomes" id="UP000614334"/>
    </source>
</evidence>
<dbReference type="AlphaFoldDB" id="A0A8H7IG82"/>
<dbReference type="EMBL" id="JACYCF010000005">
    <property type="protein sequence ID" value="KAF8757121.1"/>
    <property type="molecule type" value="Genomic_DNA"/>
</dbReference>
<accession>A0A8H7IG82</accession>
<organism evidence="1 2">
    <name type="scientific">Rhizoctonia solani</name>
    <dbReference type="NCBI Taxonomy" id="456999"/>
    <lineage>
        <taxon>Eukaryota</taxon>
        <taxon>Fungi</taxon>
        <taxon>Dikarya</taxon>
        <taxon>Basidiomycota</taxon>
        <taxon>Agaricomycotina</taxon>
        <taxon>Agaricomycetes</taxon>
        <taxon>Cantharellales</taxon>
        <taxon>Ceratobasidiaceae</taxon>
        <taxon>Rhizoctonia</taxon>
    </lineage>
</organism>
<sequence length="180" mass="19614">MCTKYTRICVTGFPINDYDADDESLGPLTPPTEVSSPPALEEFAEQIFNYAAWGIEPPVIPDNAGKYPAPPNSSNYELDVNALTEQLAQVALYRTPIPHPRPSAPTSSNLFGNGLENLSPSPTWDLLSGPPYHSSTRLCSHGKTIGTRFAPPRLKDEGDMDFDIGEVSKSTLTMSFKLVL</sequence>
<evidence type="ECO:0000313" key="1">
    <source>
        <dbReference type="EMBL" id="KAF8757121.1"/>
    </source>
</evidence>
<protein>
    <submittedName>
        <fullName evidence="1">Uncharacterized protein</fullName>
    </submittedName>
</protein>
<reference evidence="1" key="1">
    <citation type="submission" date="2020-09" db="EMBL/GenBank/DDBJ databases">
        <title>Comparative genome analyses of four rice-infecting Rhizoctonia solani isolates reveal extensive enrichment of homogalacturonan modification genes.</title>
        <authorList>
            <person name="Lee D.-Y."/>
            <person name="Jeon J."/>
            <person name="Kim K.-T."/>
            <person name="Cheong K."/>
            <person name="Song H."/>
            <person name="Choi G."/>
            <person name="Ko J."/>
            <person name="Opiyo S.O."/>
            <person name="Zuo S."/>
            <person name="Madhav S."/>
            <person name="Lee Y.-H."/>
            <person name="Wang G.-L."/>
        </authorList>
    </citation>
    <scope>NUCLEOTIDE SEQUENCE</scope>
    <source>
        <strain evidence="1">AG1-IA B2</strain>
    </source>
</reference>
<proteinExistence type="predicted"/>
<name>A0A8H7IG82_9AGAM</name>